<dbReference type="CDD" id="cd18774">
    <property type="entry name" value="PDC2_HK_sensor"/>
    <property type="match status" value="1"/>
</dbReference>
<dbReference type="EC" id="2.7.13.3" evidence="3"/>
<evidence type="ECO:0000256" key="2">
    <source>
        <dbReference type="ARBA" id="ARBA00004370"/>
    </source>
</evidence>
<dbReference type="SUPFAM" id="SSF55874">
    <property type="entry name" value="ATPase domain of HSP90 chaperone/DNA topoisomerase II/histidine kinase"/>
    <property type="match status" value="1"/>
</dbReference>
<keyword evidence="10" id="KW-1133">Transmembrane helix</keyword>
<keyword evidence="9" id="KW-0902">Two-component regulatory system</keyword>
<dbReference type="SMART" id="SM00086">
    <property type="entry name" value="PAC"/>
    <property type="match status" value="1"/>
</dbReference>
<dbReference type="PROSITE" id="PS50112">
    <property type="entry name" value="PAS"/>
    <property type="match status" value="1"/>
</dbReference>
<dbReference type="InterPro" id="IPR035965">
    <property type="entry name" value="PAS-like_dom_sf"/>
</dbReference>
<dbReference type="InterPro" id="IPR003594">
    <property type="entry name" value="HATPase_dom"/>
</dbReference>
<keyword evidence="6" id="KW-0547">Nucleotide-binding</keyword>
<evidence type="ECO:0000256" key="4">
    <source>
        <dbReference type="ARBA" id="ARBA00022553"/>
    </source>
</evidence>
<dbReference type="InterPro" id="IPR013767">
    <property type="entry name" value="PAS_fold"/>
</dbReference>
<dbReference type="PROSITE" id="PS50113">
    <property type="entry name" value="PAC"/>
    <property type="match status" value="1"/>
</dbReference>
<dbReference type="CDD" id="cd00130">
    <property type="entry name" value="PAS"/>
    <property type="match status" value="1"/>
</dbReference>
<keyword evidence="10" id="KW-0472">Membrane</keyword>
<dbReference type="InterPro" id="IPR000700">
    <property type="entry name" value="PAS-assoc_C"/>
</dbReference>
<dbReference type="EMBL" id="ATHI01000003">
    <property type="protein sequence ID" value="EPR35659.1"/>
    <property type="molecule type" value="Genomic_DNA"/>
</dbReference>
<dbReference type="OrthoDB" id="5342108at2"/>
<evidence type="ECO:0000313" key="16">
    <source>
        <dbReference type="Proteomes" id="UP000014975"/>
    </source>
</evidence>
<evidence type="ECO:0000256" key="7">
    <source>
        <dbReference type="ARBA" id="ARBA00022777"/>
    </source>
</evidence>
<feature type="domain" description="Histidine kinase" evidence="11">
    <location>
        <begin position="471"/>
        <end position="664"/>
    </location>
</feature>
<evidence type="ECO:0000259" key="11">
    <source>
        <dbReference type="PROSITE" id="PS50109"/>
    </source>
</evidence>
<dbReference type="InterPro" id="IPR005467">
    <property type="entry name" value="His_kinase_dom"/>
</dbReference>
<dbReference type="SUPFAM" id="SSF55785">
    <property type="entry name" value="PYP-like sensor domain (PAS domain)"/>
    <property type="match status" value="1"/>
</dbReference>
<keyword evidence="7 15" id="KW-0418">Kinase</keyword>
<evidence type="ECO:0000256" key="6">
    <source>
        <dbReference type="ARBA" id="ARBA00022741"/>
    </source>
</evidence>
<keyword evidence="8" id="KW-0067">ATP-binding</keyword>
<dbReference type="Gene3D" id="3.30.450.20">
    <property type="entry name" value="PAS domain"/>
    <property type="match status" value="3"/>
</dbReference>
<dbReference type="eggNOG" id="COG3920">
    <property type="taxonomic scope" value="Bacteria"/>
</dbReference>
<keyword evidence="16" id="KW-1185">Reference proteome</keyword>
<keyword evidence="10" id="KW-0812">Transmembrane</keyword>
<dbReference type="Gene3D" id="3.30.565.10">
    <property type="entry name" value="Histidine kinase-like ATPase, C-terminal domain"/>
    <property type="match status" value="1"/>
</dbReference>
<dbReference type="GO" id="GO:0004673">
    <property type="term" value="F:protein histidine kinase activity"/>
    <property type="evidence" value="ECO:0007669"/>
    <property type="project" value="UniProtKB-EC"/>
</dbReference>
<dbReference type="AlphaFoldDB" id="S7UNS5"/>
<protein>
    <recommendedName>
        <fullName evidence="3">histidine kinase</fullName>
        <ecNumber evidence="3">2.7.13.3</ecNumber>
    </recommendedName>
</protein>
<sequence length="672" mass="73628">MVVPLVLTVLALGFFLVRLRLDAVEQENAVLAGALAENVQIYLDASVSALGYLARLHDMDASPMAMASAVRSLQADMRFERILLLDSANTVLEAHPTGMPGLDFPVFFPSAAATRNVASRPLYSAETGLLTIYLRHPASRGNVVVGELNLSALQNHLKTFSPASAEVVFLCDAFGNVIAHPDPLLVRTQANLGGMPLLREAEASGGPQPHFAFFRHGGEAWFGTVLPISGPGWRLVILNSARSVLMPIASPTGLFLIVALCYVAFLALLTVDQLRRHIVLPVNDLTEAIDDVARGDHARPIATQQGFRELALMARRFEDMVRTVAEREEALRLSRENYRSIFENAAEGIVQTTPEGRVLSANPAAARIFGLPSPEDALTRFTDIGTQIYADPADRQRLMRALSTKGEAFMQVPVRRVDGQNLWVEVHSRAVLNEDGSIAHIESILSDITERREAEERLRASLTEKDVLLKEIHHRVKNNLQIISSLLYLQTLSLKDEEAQTAFQESQNRIATMALVHEELYRSKDFSRVDLREYAHKLVARVLQGIGNGRVRVEHATQELRLPLQTAIPCGLVLNELVTNAVKHAFAGPGEHALFVTIRAEDGMGVLLLEDNGKGLPFGFKPEKCETLGMQLVTRLAIQIGGRLEAGPSPRGGASFRLVFPLIEGDGQAPLV</sequence>
<evidence type="ECO:0000256" key="1">
    <source>
        <dbReference type="ARBA" id="ARBA00000085"/>
    </source>
</evidence>
<evidence type="ECO:0000256" key="8">
    <source>
        <dbReference type="ARBA" id="ARBA00022840"/>
    </source>
</evidence>
<dbReference type="GO" id="GO:0000160">
    <property type="term" value="P:phosphorelay signal transduction system"/>
    <property type="evidence" value="ECO:0007669"/>
    <property type="project" value="UniProtKB-KW"/>
</dbReference>
<evidence type="ECO:0000256" key="10">
    <source>
        <dbReference type="SAM" id="Phobius"/>
    </source>
</evidence>
<dbReference type="PATRIC" id="fig|1121439.3.peg.385"/>
<comment type="caution">
    <text evidence="15">The sequence shown here is derived from an EMBL/GenBank/DDBJ whole genome shotgun (WGS) entry which is preliminary data.</text>
</comment>
<feature type="domain" description="HAMP" evidence="14">
    <location>
        <begin position="276"/>
        <end position="329"/>
    </location>
</feature>
<keyword evidence="4" id="KW-0597">Phosphoprotein</keyword>
<evidence type="ECO:0000256" key="5">
    <source>
        <dbReference type="ARBA" id="ARBA00022679"/>
    </source>
</evidence>
<dbReference type="Pfam" id="PF00989">
    <property type="entry name" value="PAS"/>
    <property type="match status" value="1"/>
</dbReference>
<evidence type="ECO:0000259" key="14">
    <source>
        <dbReference type="PROSITE" id="PS50885"/>
    </source>
</evidence>
<dbReference type="PANTHER" id="PTHR43065">
    <property type="entry name" value="SENSOR HISTIDINE KINASE"/>
    <property type="match status" value="1"/>
</dbReference>
<dbReference type="InterPro" id="IPR003660">
    <property type="entry name" value="HAMP_dom"/>
</dbReference>
<organism evidence="15 16">
    <name type="scientific">Alkalidesulfovibrio alkalitolerans DSM 16529</name>
    <dbReference type="NCBI Taxonomy" id="1121439"/>
    <lineage>
        <taxon>Bacteria</taxon>
        <taxon>Pseudomonadati</taxon>
        <taxon>Thermodesulfobacteriota</taxon>
        <taxon>Desulfovibrionia</taxon>
        <taxon>Desulfovibrionales</taxon>
        <taxon>Desulfovibrionaceae</taxon>
        <taxon>Alkalidesulfovibrio</taxon>
    </lineage>
</organism>
<evidence type="ECO:0000256" key="9">
    <source>
        <dbReference type="ARBA" id="ARBA00023012"/>
    </source>
</evidence>
<dbReference type="NCBIfam" id="TIGR00229">
    <property type="entry name" value="sensory_box"/>
    <property type="match status" value="1"/>
</dbReference>
<dbReference type="GO" id="GO:0016020">
    <property type="term" value="C:membrane"/>
    <property type="evidence" value="ECO:0007669"/>
    <property type="project" value="UniProtKB-SubCell"/>
</dbReference>
<keyword evidence="5" id="KW-0808">Transferase</keyword>
<dbReference type="PROSITE" id="PS50885">
    <property type="entry name" value="HAMP"/>
    <property type="match status" value="1"/>
</dbReference>
<dbReference type="GO" id="GO:0005524">
    <property type="term" value="F:ATP binding"/>
    <property type="evidence" value="ECO:0007669"/>
    <property type="project" value="UniProtKB-KW"/>
</dbReference>
<dbReference type="GO" id="GO:0006355">
    <property type="term" value="P:regulation of DNA-templated transcription"/>
    <property type="evidence" value="ECO:0007669"/>
    <property type="project" value="InterPro"/>
</dbReference>
<evidence type="ECO:0000256" key="3">
    <source>
        <dbReference type="ARBA" id="ARBA00012438"/>
    </source>
</evidence>
<dbReference type="PANTHER" id="PTHR43065:SF23">
    <property type="entry name" value="SENSOR HISTIDINE KINASE PDTAS"/>
    <property type="match status" value="1"/>
</dbReference>
<comment type="subcellular location">
    <subcellularLocation>
        <location evidence="2">Membrane</location>
    </subcellularLocation>
</comment>
<dbReference type="SMART" id="SM00304">
    <property type="entry name" value="HAMP"/>
    <property type="match status" value="1"/>
</dbReference>
<dbReference type="InterPro" id="IPR011495">
    <property type="entry name" value="Sig_transdc_His_kin_sub2_dim/P"/>
</dbReference>
<proteinExistence type="predicted"/>
<comment type="catalytic activity">
    <reaction evidence="1">
        <text>ATP + protein L-histidine = ADP + protein N-phospho-L-histidine.</text>
        <dbReference type="EC" id="2.7.13.3"/>
    </reaction>
</comment>
<dbReference type="InterPro" id="IPR036890">
    <property type="entry name" value="HATPase_C_sf"/>
</dbReference>
<evidence type="ECO:0000259" key="12">
    <source>
        <dbReference type="PROSITE" id="PS50112"/>
    </source>
</evidence>
<dbReference type="SMART" id="SM00091">
    <property type="entry name" value="PAS"/>
    <property type="match status" value="1"/>
</dbReference>
<dbReference type="PROSITE" id="PS50109">
    <property type="entry name" value="HIS_KIN"/>
    <property type="match status" value="1"/>
</dbReference>
<dbReference type="Pfam" id="PF02518">
    <property type="entry name" value="HATPase_c"/>
    <property type="match status" value="1"/>
</dbReference>
<reference evidence="15 16" key="1">
    <citation type="journal article" date="2013" name="Genome Announc.">
        <title>Draft genome sequences for three mercury-methylating, sulfate-reducing bacteria.</title>
        <authorList>
            <person name="Brown S.D."/>
            <person name="Hurt R.A.Jr."/>
            <person name="Gilmour C.C."/>
            <person name="Elias D.A."/>
        </authorList>
    </citation>
    <scope>NUCLEOTIDE SEQUENCE [LARGE SCALE GENOMIC DNA]</scope>
    <source>
        <strain evidence="15 16">DSM 16529</strain>
    </source>
</reference>
<dbReference type="InterPro" id="IPR001610">
    <property type="entry name" value="PAC"/>
</dbReference>
<feature type="domain" description="PAC" evidence="13">
    <location>
        <begin position="408"/>
        <end position="460"/>
    </location>
</feature>
<dbReference type="STRING" id="1121439.dsat_2000"/>
<dbReference type="Pfam" id="PF07568">
    <property type="entry name" value="HisKA_2"/>
    <property type="match status" value="1"/>
</dbReference>
<dbReference type="Gene3D" id="6.10.340.10">
    <property type="match status" value="1"/>
</dbReference>
<accession>S7UNS5</accession>
<dbReference type="SUPFAM" id="SSF158472">
    <property type="entry name" value="HAMP domain-like"/>
    <property type="match status" value="1"/>
</dbReference>
<dbReference type="Proteomes" id="UP000014975">
    <property type="component" value="Unassembled WGS sequence"/>
</dbReference>
<evidence type="ECO:0000259" key="13">
    <source>
        <dbReference type="PROSITE" id="PS50113"/>
    </source>
</evidence>
<dbReference type="SMART" id="SM00387">
    <property type="entry name" value="HATPase_c"/>
    <property type="match status" value="1"/>
</dbReference>
<evidence type="ECO:0000313" key="15">
    <source>
        <dbReference type="EMBL" id="EPR35659.1"/>
    </source>
</evidence>
<name>S7UNS5_9BACT</name>
<dbReference type="Pfam" id="PF00672">
    <property type="entry name" value="HAMP"/>
    <property type="match status" value="1"/>
</dbReference>
<gene>
    <name evidence="15" type="ORF">dsat_2000</name>
</gene>
<feature type="domain" description="PAS" evidence="12">
    <location>
        <begin position="334"/>
        <end position="375"/>
    </location>
</feature>
<feature type="transmembrane region" description="Helical" evidence="10">
    <location>
        <begin position="244"/>
        <end position="269"/>
    </location>
</feature>
<dbReference type="InterPro" id="IPR000014">
    <property type="entry name" value="PAS"/>
</dbReference>